<dbReference type="InterPro" id="IPR013762">
    <property type="entry name" value="Integrase-like_cat_sf"/>
</dbReference>
<keyword evidence="1" id="KW-0229">DNA integration</keyword>
<evidence type="ECO:0000313" key="4">
    <source>
        <dbReference type="EMBL" id="MCI2282614.1"/>
    </source>
</evidence>
<dbReference type="SUPFAM" id="SSF56349">
    <property type="entry name" value="DNA breaking-rejoining enzymes"/>
    <property type="match status" value="1"/>
</dbReference>
<evidence type="ECO:0000313" key="5">
    <source>
        <dbReference type="Proteomes" id="UP001139646"/>
    </source>
</evidence>
<dbReference type="InterPro" id="IPR002104">
    <property type="entry name" value="Integrase_catalytic"/>
</dbReference>
<sequence>MNECDDIHWMRPFLMVLLTTGFRSGDVYGLRWNEVDLQFSHSITKVIEKTSDKYTKPRSFPISNELEEVLIQWKKQSKGKGRGLVFPSPSKQNEGGRMSTEAFALHWKRIKELGGVDSKLHIYALRHNFASRLVMNGVDLFTVSKLMAHSKISTTIDNYAHLAPNKASECTQALVRGFIGKQQETADETYLNAL</sequence>
<dbReference type="RefSeq" id="WP_242283468.1">
    <property type="nucleotide sequence ID" value="NZ_JAKKSL010000001.1"/>
</dbReference>
<dbReference type="Pfam" id="PF00589">
    <property type="entry name" value="Phage_integrase"/>
    <property type="match status" value="1"/>
</dbReference>
<evidence type="ECO:0000256" key="2">
    <source>
        <dbReference type="ARBA" id="ARBA00023172"/>
    </source>
</evidence>
<evidence type="ECO:0000256" key="1">
    <source>
        <dbReference type="ARBA" id="ARBA00022908"/>
    </source>
</evidence>
<feature type="domain" description="Tyr recombinase" evidence="3">
    <location>
        <begin position="1"/>
        <end position="172"/>
    </location>
</feature>
<name>A0ABS9WXA9_9GAMM</name>
<protein>
    <submittedName>
        <fullName evidence="4">Site-specific integrase</fullName>
    </submittedName>
</protein>
<dbReference type="InterPro" id="IPR050090">
    <property type="entry name" value="Tyrosine_recombinase_XerCD"/>
</dbReference>
<dbReference type="CDD" id="cd00796">
    <property type="entry name" value="INT_Rci_Hp1_C"/>
    <property type="match status" value="1"/>
</dbReference>
<keyword evidence="5" id="KW-1185">Reference proteome</keyword>
<evidence type="ECO:0000259" key="3">
    <source>
        <dbReference type="PROSITE" id="PS51898"/>
    </source>
</evidence>
<dbReference type="Proteomes" id="UP001139646">
    <property type="component" value="Unassembled WGS sequence"/>
</dbReference>
<accession>A0ABS9WXA9</accession>
<proteinExistence type="predicted"/>
<dbReference type="PANTHER" id="PTHR30349">
    <property type="entry name" value="PHAGE INTEGRASE-RELATED"/>
    <property type="match status" value="1"/>
</dbReference>
<dbReference type="EMBL" id="JAKKSL010000001">
    <property type="protein sequence ID" value="MCI2282614.1"/>
    <property type="molecule type" value="Genomic_DNA"/>
</dbReference>
<gene>
    <name evidence="4" type="ORF">L3081_03350</name>
</gene>
<dbReference type="PANTHER" id="PTHR30349:SF64">
    <property type="entry name" value="PROPHAGE INTEGRASE INTD-RELATED"/>
    <property type="match status" value="1"/>
</dbReference>
<keyword evidence="2" id="KW-0233">DNA recombination</keyword>
<dbReference type="Gene3D" id="1.10.443.10">
    <property type="entry name" value="Intergrase catalytic core"/>
    <property type="match status" value="1"/>
</dbReference>
<comment type="caution">
    <text evidence="4">The sequence shown here is derived from an EMBL/GenBank/DDBJ whole genome shotgun (WGS) entry which is preliminary data.</text>
</comment>
<reference evidence="4" key="1">
    <citation type="submission" date="2022-01" db="EMBL/GenBank/DDBJ databases">
        <title>Colwellia maritima, isolated from seawater.</title>
        <authorList>
            <person name="Kristyanto S."/>
            <person name="Jung J."/>
            <person name="Jeon C.O."/>
        </authorList>
    </citation>
    <scope>NUCLEOTIDE SEQUENCE</scope>
    <source>
        <strain evidence="4">MSW7</strain>
    </source>
</reference>
<dbReference type="PROSITE" id="PS51898">
    <property type="entry name" value="TYR_RECOMBINASE"/>
    <property type="match status" value="1"/>
</dbReference>
<dbReference type="InterPro" id="IPR011010">
    <property type="entry name" value="DNA_brk_join_enz"/>
</dbReference>
<organism evidence="4 5">
    <name type="scientific">Colwellia maritima</name>
    <dbReference type="NCBI Taxonomy" id="2912588"/>
    <lineage>
        <taxon>Bacteria</taxon>
        <taxon>Pseudomonadati</taxon>
        <taxon>Pseudomonadota</taxon>
        <taxon>Gammaproteobacteria</taxon>
        <taxon>Alteromonadales</taxon>
        <taxon>Colwelliaceae</taxon>
        <taxon>Colwellia</taxon>
    </lineage>
</organism>